<feature type="compositionally biased region" description="Polar residues" evidence="1">
    <location>
        <begin position="109"/>
        <end position="123"/>
    </location>
</feature>
<feature type="compositionally biased region" description="Basic and acidic residues" evidence="1">
    <location>
        <begin position="148"/>
        <end position="162"/>
    </location>
</feature>
<keyword evidence="4" id="KW-1185">Reference proteome</keyword>
<dbReference type="AlphaFoldDB" id="A0A4Y7K745"/>
<feature type="compositionally biased region" description="Basic and acidic residues" evidence="1">
    <location>
        <begin position="87"/>
        <end position="96"/>
    </location>
</feature>
<feature type="compositionally biased region" description="Basic and acidic residues" evidence="1">
    <location>
        <begin position="8"/>
        <end position="27"/>
    </location>
</feature>
<dbReference type="OrthoDB" id="1878999at2759"/>
<feature type="domain" description="RIN4 pathogenic type III effector avirulence factor Avr cleavage site" evidence="2">
    <location>
        <begin position="63"/>
        <end position="95"/>
    </location>
</feature>
<evidence type="ECO:0000256" key="1">
    <source>
        <dbReference type="SAM" id="MobiDB-lite"/>
    </source>
</evidence>
<protein>
    <recommendedName>
        <fullName evidence="2">RIN4 pathogenic type III effector avirulence factor Avr cleavage site domain-containing protein</fullName>
    </recommendedName>
</protein>
<name>A0A4Y7K745_PAPSO</name>
<organism evidence="3 4">
    <name type="scientific">Papaver somniferum</name>
    <name type="common">Opium poppy</name>
    <dbReference type="NCBI Taxonomy" id="3469"/>
    <lineage>
        <taxon>Eukaryota</taxon>
        <taxon>Viridiplantae</taxon>
        <taxon>Streptophyta</taxon>
        <taxon>Embryophyta</taxon>
        <taxon>Tracheophyta</taxon>
        <taxon>Spermatophyta</taxon>
        <taxon>Magnoliopsida</taxon>
        <taxon>Ranunculales</taxon>
        <taxon>Papaveraceae</taxon>
        <taxon>Papaveroideae</taxon>
        <taxon>Papaver</taxon>
    </lineage>
</organism>
<evidence type="ECO:0000259" key="2">
    <source>
        <dbReference type="Pfam" id="PF05627"/>
    </source>
</evidence>
<feature type="region of interest" description="Disordered" evidence="1">
    <location>
        <begin position="1"/>
        <end position="32"/>
    </location>
</feature>
<dbReference type="InterPro" id="IPR008700">
    <property type="entry name" value="TypeIII_avirulence_cleave"/>
</dbReference>
<dbReference type="Proteomes" id="UP000316621">
    <property type="component" value="Chromosome 7"/>
</dbReference>
<dbReference type="Pfam" id="PF05627">
    <property type="entry name" value="AvrRpt-cleavage"/>
    <property type="match status" value="1"/>
</dbReference>
<dbReference type="STRING" id="3469.A0A4Y7K745"/>
<evidence type="ECO:0000313" key="4">
    <source>
        <dbReference type="Proteomes" id="UP000316621"/>
    </source>
</evidence>
<dbReference type="EMBL" id="CM010721">
    <property type="protein sequence ID" value="RZC68737.1"/>
    <property type="molecule type" value="Genomic_DNA"/>
</dbReference>
<evidence type="ECO:0000313" key="3">
    <source>
        <dbReference type="EMBL" id="RZC68737.1"/>
    </source>
</evidence>
<accession>A0A4Y7K745</accession>
<sequence>MATNDIPPRYDPKHTESISDSSHKLLDDPETSVEEELLDDANTIDTLIKHSHELPRRPILPQRAPGVPKFGSWDAHDSSSWDGPDGIFEKVTEESSGKATSGGGDSESPGHQTTISGNGSNESMHGGQDASDRSHEFTTGNNIYFDNLWREGSEKDRSDPESIKNPGNPESAKQPGSIDNKRHRWYQWWRSKR</sequence>
<reference evidence="3 4" key="1">
    <citation type="journal article" date="2018" name="Science">
        <title>The opium poppy genome and morphinan production.</title>
        <authorList>
            <person name="Guo L."/>
            <person name="Winzer T."/>
            <person name="Yang X."/>
            <person name="Li Y."/>
            <person name="Ning Z."/>
            <person name="He Z."/>
            <person name="Teodor R."/>
            <person name="Lu Y."/>
            <person name="Bowser T.A."/>
            <person name="Graham I.A."/>
            <person name="Ye K."/>
        </authorList>
    </citation>
    <scope>NUCLEOTIDE SEQUENCE [LARGE SCALE GENOMIC DNA]</scope>
    <source>
        <strain evidence="4">cv. HN1</strain>
        <tissue evidence="3">Leaves</tissue>
    </source>
</reference>
<dbReference type="Gramene" id="RZC68737">
    <property type="protein sequence ID" value="RZC68737"/>
    <property type="gene ID" value="C5167_032540"/>
</dbReference>
<gene>
    <name evidence="3" type="ORF">C5167_032540</name>
</gene>
<proteinExistence type="predicted"/>
<feature type="region of interest" description="Disordered" evidence="1">
    <location>
        <begin position="51"/>
        <end position="183"/>
    </location>
</feature>